<sequence length="108" mass="12809">MMKKISNRLFLYFLSFSVLLWSAVYFSISISEDALKRSIIANHIDIDTKYVALITHELSDNVDFYREYSIDTFFRQFVDESNVRFDNIDNVGDYIDKIDREWIKASDS</sequence>
<name>A0A0F3GI60_9BACT</name>
<dbReference type="EMBL" id="LACI01002640">
    <property type="protein sequence ID" value="KJU81576.1"/>
    <property type="molecule type" value="Genomic_DNA"/>
</dbReference>
<protein>
    <submittedName>
        <fullName evidence="1">Secreted protein</fullName>
    </submittedName>
</protein>
<comment type="caution">
    <text evidence="1">The sequence shown here is derived from an EMBL/GenBank/DDBJ whole genome shotgun (WGS) entry which is preliminary data.</text>
</comment>
<evidence type="ECO:0000313" key="1">
    <source>
        <dbReference type="EMBL" id="KJU81576.1"/>
    </source>
</evidence>
<dbReference type="Proteomes" id="UP000033423">
    <property type="component" value="Unassembled WGS sequence"/>
</dbReference>
<gene>
    <name evidence="1" type="ORF">MBAV_006230</name>
</gene>
<organism evidence="1 2">
    <name type="scientific">Candidatus Magnetobacterium bavaricum</name>
    <dbReference type="NCBI Taxonomy" id="29290"/>
    <lineage>
        <taxon>Bacteria</taxon>
        <taxon>Pseudomonadati</taxon>
        <taxon>Nitrospirota</taxon>
        <taxon>Thermodesulfovibrionia</taxon>
        <taxon>Thermodesulfovibrionales</taxon>
        <taxon>Candidatus Magnetobacteriaceae</taxon>
        <taxon>Candidatus Magnetobacterium</taxon>
    </lineage>
</organism>
<reference evidence="1 2" key="1">
    <citation type="submission" date="2015-02" db="EMBL/GenBank/DDBJ databases">
        <title>Single-cell genomics of uncultivated deep-branching MTB reveals a conserved set of magnetosome genes.</title>
        <authorList>
            <person name="Kolinko S."/>
            <person name="Richter M."/>
            <person name="Glockner F.O."/>
            <person name="Brachmann A."/>
            <person name="Schuler D."/>
        </authorList>
    </citation>
    <scope>NUCLEOTIDE SEQUENCE [LARGE SCALE GENOMIC DNA]</scope>
    <source>
        <strain evidence="1">TM-1</strain>
    </source>
</reference>
<evidence type="ECO:0000313" key="2">
    <source>
        <dbReference type="Proteomes" id="UP000033423"/>
    </source>
</evidence>
<accession>A0A0F3GI60</accession>
<proteinExistence type="predicted"/>
<keyword evidence="2" id="KW-1185">Reference proteome</keyword>
<dbReference type="AlphaFoldDB" id="A0A0F3GI60"/>